<organism evidence="2 3">
    <name type="scientific">Parascedosporium putredinis</name>
    <dbReference type="NCBI Taxonomy" id="1442378"/>
    <lineage>
        <taxon>Eukaryota</taxon>
        <taxon>Fungi</taxon>
        <taxon>Dikarya</taxon>
        <taxon>Ascomycota</taxon>
        <taxon>Pezizomycotina</taxon>
        <taxon>Sordariomycetes</taxon>
        <taxon>Hypocreomycetidae</taxon>
        <taxon>Microascales</taxon>
        <taxon>Microascaceae</taxon>
        <taxon>Parascedosporium</taxon>
    </lineage>
</organism>
<proteinExistence type="predicted"/>
<keyword evidence="1" id="KW-0732">Signal</keyword>
<dbReference type="SUPFAM" id="SSF47240">
    <property type="entry name" value="Ferritin-like"/>
    <property type="match status" value="1"/>
</dbReference>
<reference evidence="2" key="1">
    <citation type="submission" date="2022-11" db="EMBL/GenBank/DDBJ databases">
        <authorList>
            <person name="Scott C."/>
            <person name="Bruce N."/>
        </authorList>
    </citation>
    <scope>NUCLEOTIDE SEQUENCE</scope>
</reference>
<evidence type="ECO:0000313" key="2">
    <source>
        <dbReference type="EMBL" id="CAI4213772.1"/>
    </source>
</evidence>
<dbReference type="CDD" id="cd00657">
    <property type="entry name" value="Ferritin_like"/>
    <property type="match status" value="1"/>
</dbReference>
<feature type="signal peptide" evidence="1">
    <location>
        <begin position="1"/>
        <end position="15"/>
    </location>
</feature>
<evidence type="ECO:0000313" key="3">
    <source>
        <dbReference type="Proteomes" id="UP000838763"/>
    </source>
</evidence>
<evidence type="ECO:0000256" key="1">
    <source>
        <dbReference type="SAM" id="SignalP"/>
    </source>
</evidence>
<dbReference type="Pfam" id="PF13668">
    <property type="entry name" value="Ferritin_2"/>
    <property type="match status" value="1"/>
</dbReference>
<gene>
    <name evidence="2" type="ORF">PPNO1_LOCUS3515</name>
</gene>
<dbReference type="AlphaFoldDB" id="A0A9P1H1N7"/>
<name>A0A9P1H1N7_9PEZI</name>
<keyword evidence="3" id="KW-1185">Reference proteome</keyword>
<sequence>MKASVIACLVAAASAFPMGNMKRQANPQAAAGLTDLDILNFALTLEWLEATFYQQGIAQLGPEAFRAIGLTDQQIQALVEVGATEFSHASFLQGAIAQAGASPLAAILENVGVGAYLGAAQLVADAGILTAAGSILTVEARHQTLTRTIQAQVPVPQAFDAALTPPFPTLTQVQPAAGQAVAINSQMVFQADTLAQSTHCAFISGGLQPNGVAFAQLDTAGACTVPQNLGGITYVALVNSAPLDGTVTEESIMAGPVPIVVS</sequence>
<dbReference type="InterPro" id="IPR009078">
    <property type="entry name" value="Ferritin-like_SF"/>
</dbReference>
<accession>A0A9P1H1N7</accession>
<comment type="caution">
    <text evidence="2">The sequence shown here is derived from an EMBL/GenBank/DDBJ whole genome shotgun (WGS) entry which is preliminary data.</text>
</comment>
<protein>
    <submittedName>
        <fullName evidence="2">Uncharacterized protein</fullName>
    </submittedName>
</protein>
<dbReference type="Proteomes" id="UP000838763">
    <property type="component" value="Unassembled WGS sequence"/>
</dbReference>
<dbReference type="OrthoDB" id="1001765at2759"/>
<dbReference type="EMBL" id="CALLCH030000009">
    <property type="protein sequence ID" value="CAI4213772.1"/>
    <property type="molecule type" value="Genomic_DNA"/>
</dbReference>
<feature type="chain" id="PRO_5040426915" evidence="1">
    <location>
        <begin position="16"/>
        <end position="262"/>
    </location>
</feature>